<dbReference type="OrthoDB" id="9784302at2"/>
<dbReference type="InterPro" id="IPR046858">
    <property type="entry name" value="ChrB_N"/>
</dbReference>
<dbReference type="Pfam" id="PF20229">
    <property type="entry name" value="ChrB_N"/>
    <property type="match status" value="1"/>
</dbReference>
<evidence type="ECO:0000313" key="2">
    <source>
        <dbReference type="EMBL" id="KEQ26689.1"/>
    </source>
</evidence>
<evidence type="ECO:0000313" key="3">
    <source>
        <dbReference type="Proteomes" id="UP000028123"/>
    </source>
</evidence>
<reference evidence="2 3" key="1">
    <citation type="submission" date="2014-06" db="EMBL/GenBank/DDBJ databases">
        <title>Draft genome sequence of Paenibacillus sp. MSt1.</title>
        <authorList>
            <person name="Aw Y.K."/>
            <person name="Ong K.S."/>
            <person name="Gan H.M."/>
            <person name="Lee S.M."/>
        </authorList>
    </citation>
    <scope>NUCLEOTIDE SEQUENCE [LARGE SCALE GENOMIC DNA]</scope>
    <source>
        <strain evidence="2 3">MSt1</strain>
    </source>
</reference>
<gene>
    <name evidence="2" type="ORF">ET33_33165</name>
</gene>
<sequence>MSEKRKWLILSYRVPAEPSTLRVRVWRTLKSIGAFYLQQSVCVLPLTSDIQGKATQLQNLISDNHGEVILLEVEQFSGITEEQMVASFNQQREVEYKEFIESCNVFLEEIKKETSIGNFSYHEVEENEVELVRLKRWHRKILNRDFFQTNYTTESQNKLDECVASLEHFTQQVYEEEGNKEGELM</sequence>
<evidence type="ECO:0000259" key="1">
    <source>
        <dbReference type="Pfam" id="PF20229"/>
    </source>
</evidence>
<dbReference type="eggNOG" id="COG4275">
    <property type="taxonomic scope" value="Bacteria"/>
</dbReference>
<organism evidence="2 3">
    <name type="scientific">Paenibacillus tyrfis</name>
    <dbReference type="NCBI Taxonomy" id="1501230"/>
    <lineage>
        <taxon>Bacteria</taxon>
        <taxon>Bacillati</taxon>
        <taxon>Bacillota</taxon>
        <taxon>Bacilli</taxon>
        <taxon>Bacillales</taxon>
        <taxon>Paenibacillaceae</taxon>
        <taxon>Paenibacillus</taxon>
    </lineage>
</organism>
<accession>A0A081P7L6</accession>
<dbReference type="AlphaFoldDB" id="A0A081P7L6"/>
<dbReference type="EMBL" id="JNVM01000006">
    <property type="protein sequence ID" value="KEQ26689.1"/>
    <property type="molecule type" value="Genomic_DNA"/>
</dbReference>
<comment type="caution">
    <text evidence="2">The sequence shown here is derived from an EMBL/GenBank/DDBJ whole genome shotgun (WGS) entry which is preliminary data.</text>
</comment>
<keyword evidence="3" id="KW-1185">Reference proteome</keyword>
<dbReference type="Proteomes" id="UP000028123">
    <property type="component" value="Unassembled WGS sequence"/>
</dbReference>
<dbReference type="RefSeq" id="WP_036679665.1">
    <property type="nucleotide sequence ID" value="NZ_JNVM01000006.1"/>
</dbReference>
<protein>
    <recommendedName>
        <fullName evidence="1">ChrB N-terminal domain-containing protein</fullName>
    </recommendedName>
</protein>
<name>A0A081P7L6_9BACL</name>
<proteinExistence type="predicted"/>
<feature type="domain" description="ChrB N-terminal" evidence="1">
    <location>
        <begin position="22"/>
        <end position="178"/>
    </location>
</feature>